<dbReference type="InterPro" id="IPR036259">
    <property type="entry name" value="MFS_trans_sf"/>
</dbReference>
<gene>
    <name evidence="8" type="ORF">BET01_09075</name>
</gene>
<feature type="transmembrane region" description="Helical" evidence="6">
    <location>
        <begin position="135"/>
        <end position="160"/>
    </location>
</feature>
<sequence>MENKPKIWTKDFIGITIINLLIFMGFQMLLPTLPLYVKSLGGADSVIGWITGLTTISALIIRPVSGAAVDKWGRKVILLAGIGLIIAVTLSYWLFPYVGVILVIRFLHGFGWGASSTSSNTVATDIIPKERFGESMGFFSLSSGLAMALAPGLGLALFAGGDASNLMFTSAGFGVIAFCLALFFRYRTVERQQIVTKKAAIFEPASILPAIVMFFVSAAYGSIVSFLSIYALEKGIANIGLYFFVYAAAMLVTRPIFGRLVDRLKFSAAMYPGLILLIIAMVILSQASTMLIFLFVALLFGVGFGAVQSSLQTLAVIYAPKDRLGAANATFFTGFDGGIGFGSIVAGVVSSALGYNWMYLTFAIFPALAGILYFFTSGKIKKTA</sequence>
<dbReference type="OrthoDB" id="9814001at2"/>
<dbReference type="InterPro" id="IPR020846">
    <property type="entry name" value="MFS_dom"/>
</dbReference>
<keyword evidence="3 6" id="KW-0812">Transmembrane</keyword>
<evidence type="ECO:0000259" key="7">
    <source>
        <dbReference type="PROSITE" id="PS50850"/>
    </source>
</evidence>
<evidence type="ECO:0000256" key="2">
    <source>
        <dbReference type="ARBA" id="ARBA00022448"/>
    </source>
</evidence>
<proteinExistence type="predicted"/>
<feature type="transmembrane region" description="Helical" evidence="6">
    <location>
        <begin position="207"/>
        <end position="230"/>
    </location>
</feature>
<feature type="transmembrane region" description="Helical" evidence="6">
    <location>
        <begin position="101"/>
        <end position="123"/>
    </location>
</feature>
<evidence type="ECO:0000256" key="4">
    <source>
        <dbReference type="ARBA" id="ARBA00022989"/>
    </source>
</evidence>
<dbReference type="EMBL" id="MCIA01000033">
    <property type="protein sequence ID" value="RKD28885.1"/>
    <property type="molecule type" value="Genomic_DNA"/>
</dbReference>
<feature type="transmembrane region" description="Helical" evidence="6">
    <location>
        <begin position="76"/>
        <end position="95"/>
    </location>
</feature>
<dbReference type="Pfam" id="PF07690">
    <property type="entry name" value="MFS_1"/>
    <property type="match status" value="1"/>
</dbReference>
<reference evidence="8 9" key="1">
    <citation type="submission" date="2016-08" db="EMBL/GenBank/DDBJ databases">
        <title>A new outlook on sporulation: Clostridium algidixylanolyticum.</title>
        <authorList>
            <person name="Poppleton D.I."/>
            <person name="Gribaldo S."/>
        </authorList>
    </citation>
    <scope>NUCLEOTIDE SEQUENCE [LARGE SCALE GENOMIC DNA]</scope>
    <source>
        <strain evidence="8 9">SPL73</strain>
    </source>
</reference>
<feature type="transmembrane region" description="Helical" evidence="6">
    <location>
        <begin position="357"/>
        <end position="375"/>
    </location>
</feature>
<dbReference type="PANTHER" id="PTHR23531:SF1">
    <property type="entry name" value="QUINOLENE RESISTANCE PROTEIN NORA"/>
    <property type="match status" value="1"/>
</dbReference>
<feature type="transmembrane region" description="Helical" evidence="6">
    <location>
        <begin position="293"/>
        <end position="319"/>
    </location>
</feature>
<evidence type="ECO:0000256" key="1">
    <source>
        <dbReference type="ARBA" id="ARBA00004651"/>
    </source>
</evidence>
<dbReference type="RefSeq" id="WP_120198329.1">
    <property type="nucleotide sequence ID" value="NZ_MCIA01000033.1"/>
</dbReference>
<dbReference type="CDD" id="cd17489">
    <property type="entry name" value="MFS_YfcJ_like"/>
    <property type="match status" value="1"/>
</dbReference>
<dbReference type="InterPro" id="IPR011701">
    <property type="entry name" value="MFS"/>
</dbReference>
<dbReference type="AlphaFoldDB" id="A0A419SUJ0"/>
<evidence type="ECO:0000256" key="5">
    <source>
        <dbReference type="ARBA" id="ARBA00023136"/>
    </source>
</evidence>
<dbReference type="InterPro" id="IPR052714">
    <property type="entry name" value="MFS_Exporter"/>
</dbReference>
<dbReference type="InterPro" id="IPR005829">
    <property type="entry name" value="Sugar_transporter_CS"/>
</dbReference>
<feature type="transmembrane region" description="Helical" evidence="6">
    <location>
        <begin position="331"/>
        <end position="351"/>
    </location>
</feature>
<feature type="transmembrane region" description="Helical" evidence="6">
    <location>
        <begin position="46"/>
        <end position="64"/>
    </location>
</feature>
<dbReference type="PROSITE" id="PS00216">
    <property type="entry name" value="SUGAR_TRANSPORT_1"/>
    <property type="match status" value="1"/>
</dbReference>
<feature type="domain" description="Major facilitator superfamily (MFS) profile" evidence="7">
    <location>
        <begin position="11"/>
        <end position="381"/>
    </location>
</feature>
<feature type="transmembrane region" description="Helical" evidence="6">
    <location>
        <begin position="166"/>
        <end position="186"/>
    </location>
</feature>
<feature type="transmembrane region" description="Helical" evidence="6">
    <location>
        <begin position="269"/>
        <end position="287"/>
    </location>
</feature>
<keyword evidence="9" id="KW-1185">Reference proteome</keyword>
<evidence type="ECO:0000313" key="9">
    <source>
        <dbReference type="Proteomes" id="UP000284277"/>
    </source>
</evidence>
<dbReference type="GO" id="GO:0022857">
    <property type="term" value="F:transmembrane transporter activity"/>
    <property type="evidence" value="ECO:0007669"/>
    <property type="project" value="InterPro"/>
</dbReference>
<dbReference type="Gene3D" id="1.20.1250.20">
    <property type="entry name" value="MFS general substrate transporter like domains"/>
    <property type="match status" value="2"/>
</dbReference>
<evidence type="ECO:0000313" key="8">
    <source>
        <dbReference type="EMBL" id="RKD28885.1"/>
    </source>
</evidence>
<feature type="transmembrane region" description="Helical" evidence="6">
    <location>
        <begin position="12"/>
        <end position="34"/>
    </location>
</feature>
<dbReference type="SUPFAM" id="SSF103473">
    <property type="entry name" value="MFS general substrate transporter"/>
    <property type="match status" value="1"/>
</dbReference>
<dbReference type="GO" id="GO:0005886">
    <property type="term" value="C:plasma membrane"/>
    <property type="evidence" value="ECO:0007669"/>
    <property type="project" value="UniProtKB-SubCell"/>
</dbReference>
<keyword evidence="5 6" id="KW-0472">Membrane</keyword>
<dbReference type="Proteomes" id="UP000284277">
    <property type="component" value="Unassembled WGS sequence"/>
</dbReference>
<protein>
    <submittedName>
        <fullName evidence="8">MFS transporter</fullName>
    </submittedName>
</protein>
<feature type="transmembrane region" description="Helical" evidence="6">
    <location>
        <begin position="236"/>
        <end position="257"/>
    </location>
</feature>
<dbReference type="PROSITE" id="PS50850">
    <property type="entry name" value="MFS"/>
    <property type="match status" value="1"/>
</dbReference>
<organism evidence="8 9">
    <name type="scientific">Lacrimispora algidixylanolytica</name>
    <dbReference type="NCBI Taxonomy" id="94868"/>
    <lineage>
        <taxon>Bacteria</taxon>
        <taxon>Bacillati</taxon>
        <taxon>Bacillota</taxon>
        <taxon>Clostridia</taxon>
        <taxon>Lachnospirales</taxon>
        <taxon>Lachnospiraceae</taxon>
        <taxon>Lacrimispora</taxon>
    </lineage>
</organism>
<evidence type="ECO:0000256" key="6">
    <source>
        <dbReference type="SAM" id="Phobius"/>
    </source>
</evidence>
<accession>A0A419SUJ0</accession>
<keyword evidence="2" id="KW-0813">Transport</keyword>
<dbReference type="PANTHER" id="PTHR23531">
    <property type="entry name" value="QUINOLENE RESISTANCE PROTEIN NORA"/>
    <property type="match status" value="1"/>
</dbReference>
<keyword evidence="4 6" id="KW-1133">Transmembrane helix</keyword>
<evidence type="ECO:0000256" key="3">
    <source>
        <dbReference type="ARBA" id="ARBA00022692"/>
    </source>
</evidence>
<comment type="subcellular location">
    <subcellularLocation>
        <location evidence="1">Cell membrane</location>
        <topology evidence="1">Multi-pass membrane protein</topology>
    </subcellularLocation>
</comment>
<name>A0A419SUJ0_9FIRM</name>
<comment type="caution">
    <text evidence="8">The sequence shown here is derived from an EMBL/GenBank/DDBJ whole genome shotgun (WGS) entry which is preliminary data.</text>
</comment>